<organism evidence="1 2">
    <name type="scientific">Nitzschia inconspicua</name>
    <dbReference type="NCBI Taxonomy" id="303405"/>
    <lineage>
        <taxon>Eukaryota</taxon>
        <taxon>Sar</taxon>
        <taxon>Stramenopiles</taxon>
        <taxon>Ochrophyta</taxon>
        <taxon>Bacillariophyta</taxon>
        <taxon>Bacillariophyceae</taxon>
        <taxon>Bacillariophycidae</taxon>
        <taxon>Bacillariales</taxon>
        <taxon>Bacillariaceae</taxon>
        <taxon>Nitzschia</taxon>
    </lineage>
</organism>
<proteinExistence type="predicted"/>
<reference evidence="1" key="2">
    <citation type="submission" date="2021-04" db="EMBL/GenBank/DDBJ databases">
        <authorList>
            <person name="Podell S."/>
        </authorList>
    </citation>
    <scope>NUCLEOTIDE SEQUENCE</scope>
    <source>
        <strain evidence="1">Hildebrandi</strain>
    </source>
</reference>
<name>A0A9K3LD84_9STRA</name>
<comment type="caution">
    <text evidence="1">The sequence shown here is derived from an EMBL/GenBank/DDBJ whole genome shotgun (WGS) entry which is preliminary data.</text>
</comment>
<gene>
    <name evidence="1" type="ORF">IV203_034672</name>
</gene>
<dbReference type="AlphaFoldDB" id="A0A9K3LD84"/>
<evidence type="ECO:0000313" key="2">
    <source>
        <dbReference type="Proteomes" id="UP000693970"/>
    </source>
</evidence>
<evidence type="ECO:0000313" key="1">
    <source>
        <dbReference type="EMBL" id="KAG7359574.1"/>
    </source>
</evidence>
<reference evidence="1" key="1">
    <citation type="journal article" date="2021" name="Sci. Rep.">
        <title>Diploid genomic architecture of Nitzschia inconspicua, an elite biomass production diatom.</title>
        <authorList>
            <person name="Oliver A."/>
            <person name="Podell S."/>
            <person name="Pinowska A."/>
            <person name="Traller J.C."/>
            <person name="Smith S.R."/>
            <person name="McClure R."/>
            <person name="Beliaev A."/>
            <person name="Bohutskyi P."/>
            <person name="Hill E.A."/>
            <person name="Rabines A."/>
            <person name="Zheng H."/>
            <person name="Allen L.Z."/>
            <person name="Kuo A."/>
            <person name="Grigoriev I.V."/>
            <person name="Allen A.E."/>
            <person name="Hazlebeck D."/>
            <person name="Allen E.E."/>
        </authorList>
    </citation>
    <scope>NUCLEOTIDE SEQUENCE</scope>
    <source>
        <strain evidence="1">Hildebrandi</strain>
    </source>
</reference>
<dbReference type="OrthoDB" id="45198at2759"/>
<accession>A0A9K3LD84</accession>
<dbReference type="EMBL" id="JAGRRH010000013">
    <property type="protein sequence ID" value="KAG7359574.1"/>
    <property type="molecule type" value="Genomic_DNA"/>
</dbReference>
<keyword evidence="2" id="KW-1185">Reference proteome</keyword>
<sequence length="212" mass="23925">MLSPPRSSILERWMFYFLFIGIILPASSVHGYASWLKCFLELDEEEIVMHHPMKPPQDAEYEVFLEIQPYGESTWTVADEYTLLTTSSKDVTTTSATSTIQSLKVRLRVPPALKLEEVQYVVEVQGPHAVFVDLGVMCDGKRAFSRSYDEHVVLQINTSTTSEENDTTTTTEDDNNDIRLLAGWAHTYGPVSLTQTMTIKQKAVDSKIGEEL</sequence>
<dbReference type="Proteomes" id="UP000693970">
    <property type="component" value="Unassembled WGS sequence"/>
</dbReference>
<protein>
    <submittedName>
        <fullName evidence="1">Uncharacterized protein</fullName>
    </submittedName>
</protein>